<dbReference type="InterPro" id="IPR015010">
    <property type="entry name" value="TERF2IP_Myb"/>
</dbReference>
<dbReference type="SUPFAM" id="SSF46689">
    <property type="entry name" value="Homeodomain-like"/>
    <property type="match status" value="1"/>
</dbReference>
<reference evidence="3" key="1">
    <citation type="submission" date="2023-03" db="EMBL/GenBank/DDBJ databases">
        <title>Massive genome expansion in bonnet fungi (Mycena s.s.) driven by repeated elements and novel gene families across ecological guilds.</title>
        <authorList>
            <consortium name="Lawrence Berkeley National Laboratory"/>
            <person name="Harder C.B."/>
            <person name="Miyauchi S."/>
            <person name="Viragh M."/>
            <person name="Kuo A."/>
            <person name="Thoen E."/>
            <person name="Andreopoulos B."/>
            <person name="Lu D."/>
            <person name="Skrede I."/>
            <person name="Drula E."/>
            <person name="Henrissat B."/>
            <person name="Morin E."/>
            <person name="Kohler A."/>
            <person name="Barry K."/>
            <person name="LaButti K."/>
            <person name="Morin E."/>
            <person name="Salamov A."/>
            <person name="Lipzen A."/>
            <person name="Mereny Z."/>
            <person name="Hegedus B."/>
            <person name="Baldrian P."/>
            <person name="Stursova M."/>
            <person name="Weitz H."/>
            <person name="Taylor A."/>
            <person name="Grigoriev I.V."/>
            <person name="Nagy L.G."/>
            <person name="Martin F."/>
            <person name="Kauserud H."/>
        </authorList>
    </citation>
    <scope>NUCLEOTIDE SEQUENCE</scope>
    <source>
        <strain evidence="3">9284</strain>
    </source>
</reference>
<proteinExistence type="predicted"/>
<feature type="compositionally biased region" description="Basic and acidic residues" evidence="1">
    <location>
        <begin position="256"/>
        <end position="266"/>
    </location>
</feature>
<feature type="compositionally biased region" description="Polar residues" evidence="1">
    <location>
        <begin position="198"/>
        <end position="210"/>
    </location>
</feature>
<feature type="compositionally biased region" description="Basic residues" evidence="1">
    <location>
        <begin position="267"/>
        <end position="277"/>
    </location>
</feature>
<evidence type="ECO:0000259" key="2">
    <source>
        <dbReference type="Pfam" id="PF08914"/>
    </source>
</evidence>
<feature type="compositionally biased region" description="Acidic residues" evidence="1">
    <location>
        <begin position="283"/>
        <end position="292"/>
    </location>
</feature>
<feature type="compositionally biased region" description="Polar residues" evidence="1">
    <location>
        <begin position="444"/>
        <end position="460"/>
    </location>
</feature>
<keyword evidence="4" id="KW-1185">Reference proteome</keyword>
<feature type="region of interest" description="Disordered" evidence="1">
    <location>
        <begin position="79"/>
        <end position="565"/>
    </location>
</feature>
<feature type="compositionally biased region" description="Basic and acidic residues" evidence="1">
    <location>
        <begin position="677"/>
        <end position="700"/>
    </location>
</feature>
<sequence>MTGRNAFSTDDDKFLVKYIATYNPGVPGRSGNNLYKRLTENADRKWSWSERHTWQSWRERYTKNASYFNERIEKYQKKHGMPMENAGHINGTKAIIKTEDDSEEERIPAPTRKRKRKSDENARKRLRREEESGGSDQEPQRSKRQPLRKNSPSPPPPEAHPEIVTLDAPESSDSVTESDSDNNAPPPRRPKSKAAVILSSSVAPSPNANGTVEKPKSKPHPNGRPLPKIVQGLLRNDFARPRRMRDDTDDEEENGEEKQWPPERPAKTRSKVSKPKPKPSSADEMDELEEEAVVSLGAEPNLQELEHVDAIEQDPRISLPPPAPPRSPAAIKRSPLSPRPHRSAPPPQHVNAVASSSRVRLTPAPAPLPSPVRSTLTAGSAQRHGPSVQKSASVEWLARLRQREKEVEPRQSSSMSPIDWGSPVKRRMSPPPNGGIEMARNISMPRNNSPMRSVTGSTENGSHRRSQAPSPGSVRHLDLGRNSLQSLPTPVEPRGPDYSLPSPPRGASSQGLLRRHLDFRSGTESYEATPLAGKAKGKSKALPRDRSTAPATADTHTRRHSLPAPLARQAQLAGVLPRIDFQAGKISFTAPLKTSPGRAVSVSSLFKRRVSGSGLKEELTRRSLPAPARERLPTAPPPLDEEQLARKYNQPVEVVREVIEATGEGAEMVLRRMKEGAERARREALEEMGVRVRNEEESVVLRHKRPRESGDDAEGSGQRNRRDSSRQVEVPDTLLHSRGREREREISNAGRADQRHVAREEGPFVFHHRRRDSAPHRISRTSAAAEEEEFRPQPLARDVFADIGYSPPSRSRARVAQKQLGLGRGRVSSERSPQVQPTTPATSRRASEEEEKPQLPRFEEVASDVRVLREIETVDLSAGLRIARDVAAYMCSGDLPSPSR</sequence>
<feature type="region of interest" description="Disordered" evidence="1">
    <location>
        <begin position="611"/>
        <end position="646"/>
    </location>
</feature>
<name>A0AAD7C3G5_9AGAR</name>
<accession>A0AAD7C3G5</accession>
<feature type="compositionally biased region" description="Pro residues" evidence="1">
    <location>
        <begin position="318"/>
        <end position="327"/>
    </location>
</feature>
<gene>
    <name evidence="3" type="ORF">FB45DRAFT_397266</name>
</gene>
<dbReference type="AlphaFoldDB" id="A0AAD7C3G5"/>
<comment type="caution">
    <text evidence="3">The sequence shown here is derived from an EMBL/GenBank/DDBJ whole genome shotgun (WGS) entry which is preliminary data.</text>
</comment>
<feature type="compositionally biased region" description="Basic and acidic residues" evidence="1">
    <location>
        <begin position="738"/>
        <end position="762"/>
    </location>
</feature>
<dbReference type="CDD" id="cd11655">
    <property type="entry name" value="rap1_myb-like"/>
    <property type="match status" value="1"/>
</dbReference>
<evidence type="ECO:0000313" key="3">
    <source>
        <dbReference type="EMBL" id="KAJ7638214.1"/>
    </source>
</evidence>
<feature type="compositionally biased region" description="Basic and acidic residues" evidence="1">
    <location>
        <begin position="304"/>
        <end position="315"/>
    </location>
</feature>
<feature type="compositionally biased region" description="Basic and acidic residues" evidence="1">
    <location>
        <begin position="237"/>
        <end position="246"/>
    </location>
</feature>
<dbReference type="Pfam" id="PF08914">
    <property type="entry name" value="Myb_Rap1"/>
    <property type="match status" value="1"/>
</dbReference>
<feature type="domain" description="TERF2-interacting telomeric protein 1 Myb" evidence="2">
    <location>
        <begin position="7"/>
        <end position="64"/>
    </location>
</feature>
<dbReference type="EMBL" id="JARKIF010000005">
    <property type="protein sequence ID" value="KAJ7638214.1"/>
    <property type="molecule type" value="Genomic_DNA"/>
</dbReference>
<feature type="compositionally biased region" description="Basic and acidic residues" evidence="1">
    <location>
        <begin position="117"/>
        <end position="131"/>
    </location>
</feature>
<dbReference type="Gene3D" id="1.10.10.60">
    <property type="entry name" value="Homeodomain-like"/>
    <property type="match status" value="1"/>
</dbReference>
<feature type="compositionally biased region" description="Polar residues" evidence="1">
    <location>
        <begin position="830"/>
        <end position="844"/>
    </location>
</feature>
<organism evidence="3 4">
    <name type="scientific">Roridomyces roridus</name>
    <dbReference type="NCBI Taxonomy" id="1738132"/>
    <lineage>
        <taxon>Eukaryota</taxon>
        <taxon>Fungi</taxon>
        <taxon>Dikarya</taxon>
        <taxon>Basidiomycota</taxon>
        <taxon>Agaricomycotina</taxon>
        <taxon>Agaricomycetes</taxon>
        <taxon>Agaricomycetidae</taxon>
        <taxon>Agaricales</taxon>
        <taxon>Marasmiineae</taxon>
        <taxon>Mycenaceae</taxon>
        <taxon>Roridomyces</taxon>
    </lineage>
</organism>
<protein>
    <recommendedName>
        <fullName evidence="2">TERF2-interacting telomeric protein 1 Myb domain-containing protein</fullName>
    </recommendedName>
</protein>
<dbReference type="Proteomes" id="UP001221142">
    <property type="component" value="Unassembled WGS sequence"/>
</dbReference>
<evidence type="ECO:0000313" key="4">
    <source>
        <dbReference type="Proteomes" id="UP001221142"/>
    </source>
</evidence>
<dbReference type="InterPro" id="IPR009057">
    <property type="entry name" value="Homeodomain-like_sf"/>
</dbReference>
<feature type="region of interest" description="Disordered" evidence="1">
    <location>
        <begin position="677"/>
        <end position="857"/>
    </location>
</feature>
<evidence type="ECO:0000256" key="1">
    <source>
        <dbReference type="SAM" id="MobiDB-lite"/>
    </source>
</evidence>